<dbReference type="AlphaFoldDB" id="L1JQ98"/>
<accession>L1JQ98</accession>
<dbReference type="EnsemblProtists" id="EKX50454">
    <property type="protein sequence ID" value="EKX50454"/>
    <property type="gene ID" value="GUITHDRAFT_135131"/>
</dbReference>
<sequence>MIFLAERAGTLTKLVVFKPGGEREFCNDTDHDSGSIPLKLYSFETKKIHTVVDFLKARGICNVRVSASGGGGHKFQELFQREIGVKLSSVDEMRSVITGVNHRLLTGKGWKGSQEAFHYRWGLDAERKAYVSFAGKKSPFPYLLVNIGSGVSIIRVDQRSFFPVVVHPRLNACPSGSCLGGGSFFGLCKLLTGKYKFDEIVEMSRRGNINNVDLLVSDIYGQGFVKVAVADHSSETFSPEDMVRRFAYIIVAIAQQFGERR</sequence>
<dbReference type="PANTHER" id="PTHR12280">
    <property type="entry name" value="PANTOTHENATE KINASE"/>
    <property type="match status" value="1"/>
</dbReference>
<dbReference type="Pfam" id="PF03630">
    <property type="entry name" value="Fumble"/>
    <property type="match status" value="1"/>
</dbReference>
<dbReference type="EMBL" id="JH992978">
    <property type="protein sequence ID" value="EKX50454.1"/>
    <property type="molecule type" value="Genomic_DNA"/>
</dbReference>
<reference evidence="5" key="3">
    <citation type="submission" date="2016-03" db="UniProtKB">
        <authorList>
            <consortium name="EnsemblProtists"/>
        </authorList>
    </citation>
    <scope>IDENTIFICATION</scope>
</reference>
<dbReference type="InterPro" id="IPR004567">
    <property type="entry name" value="Type_II_PanK"/>
</dbReference>
<evidence type="ECO:0000256" key="1">
    <source>
        <dbReference type="ARBA" id="ARBA00022741"/>
    </source>
</evidence>
<dbReference type="RefSeq" id="XP_005837434.1">
    <property type="nucleotide sequence ID" value="XM_005837377.1"/>
</dbReference>
<dbReference type="GeneID" id="17307176"/>
<dbReference type="InterPro" id="IPR043129">
    <property type="entry name" value="ATPase_NBD"/>
</dbReference>
<proteinExistence type="predicted"/>
<keyword evidence="6" id="KW-1185">Reference proteome</keyword>
<evidence type="ECO:0000313" key="6">
    <source>
        <dbReference type="Proteomes" id="UP000011087"/>
    </source>
</evidence>
<dbReference type="Proteomes" id="UP000011087">
    <property type="component" value="Unassembled WGS sequence"/>
</dbReference>
<name>L1JQ98_GUITC</name>
<dbReference type="PANTHER" id="PTHR12280:SF20">
    <property type="entry name" value="4'-PHOSPHOPANTETHEINE PHOSPHATASE"/>
    <property type="match status" value="1"/>
</dbReference>
<keyword evidence="1" id="KW-0547">Nucleotide-binding</keyword>
<evidence type="ECO:0008006" key="7">
    <source>
        <dbReference type="Google" id="ProtNLM"/>
    </source>
</evidence>
<evidence type="ECO:0000313" key="5">
    <source>
        <dbReference type="EnsemblProtists" id="EKX50454"/>
    </source>
</evidence>
<dbReference type="Gene3D" id="3.30.420.510">
    <property type="match status" value="1"/>
</dbReference>
<dbReference type="OrthoDB" id="498611at2759"/>
<evidence type="ECO:0000313" key="4">
    <source>
        <dbReference type="EMBL" id="EKX50454.1"/>
    </source>
</evidence>
<protein>
    <recommendedName>
        <fullName evidence="7">Pantothenate kinase</fullName>
    </recommendedName>
</protein>
<dbReference type="GO" id="GO:0004594">
    <property type="term" value="F:pantothenate kinase activity"/>
    <property type="evidence" value="ECO:0007669"/>
    <property type="project" value="TreeGrafter"/>
</dbReference>
<dbReference type="GO" id="GO:0005524">
    <property type="term" value="F:ATP binding"/>
    <property type="evidence" value="ECO:0007669"/>
    <property type="project" value="UniProtKB-KW"/>
</dbReference>
<keyword evidence="3" id="KW-0173">Coenzyme A biosynthesis</keyword>
<dbReference type="GO" id="GO:0005634">
    <property type="term" value="C:nucleus"/>
    <property type="evidence" value="ECO:0007669"/>
    <property type="project" value="TreeGrafter"/>
</dbReference>
<dbReference type="eggNOG" id="KOG2201">
    <property type="taxonomic scope" value="Eukaryota"/>
</dbReference>
<reference evidence="4 6" key="1">
    <citation type="journal article" date="2012" name="Nature">
        <title>Algal genomes reveal evolutionary mosaicism and the fate of nucleomorphs.</title>
        <authorList>
            <consortium name="DOE Joint Genome Institute"/>
            <person name="Curtis B.A."/>
            <person name="Tanifuji G."/>
            <person name="Burki F."/>
            <person name="Gruber A."/>
            <person name="Irimia M."/>
            <person name="Maruyama S."/>
            <person name="Arias M.C."/>
            <person name="Ball S.G."/>
            <person name="Gile G.H."/>
            <person name="Hirakawa Y."/>
            <person name="Hopkins J.F."/>
            <person name="Kuo A."/>
            <person name="Rensing S.A."/>
            <person name="Schmutz J."/>
            <person name="Symeonidi A."/>
            <person name="Elias M."/>
            <person name="Eveleigh R.J."/>
            <person name="Herman E.K."/>
            <person name="Klute M.J."/>
            <person name="Nakayama T."/>
            <person name="Obornik M."/>
            <person name="Reyes-Prieto A."/>
            <person name="Armbrust E.V."/>
            <person name="Aves S.J."/>
            <person name="Beiko R.G."/>
            <person name="Coutinho P."/>
            <person name="Dacks J.B."/>
            <person name="Durnford D.G."/>
            <person name="Fast N.M."/>
            <person name="Green B.R."/>
            <person name="Grisdale C.J."/>
            <person name="Hempel F."/>
            <person name="Henrissat B."/>
            <person name="Hoppner M.P."/>
            <person name="Ishida K."/>
            <person name="Kim E."/>
            <person name="Koreny L."/>
            <person name="Kroth P.G."/>
            <person name="Liu Y."/>
            <person name="Malik S.B."/>
            <person name="Maier U.G."/>
            <person name="McRose D."/>
            <person name="Mock T."/>
            <person name="Neilson J.A."/>
            <person name="Onodera N.T."/>
            <person name="Poole A.M."/>
            <person name="Pritham E.J."/>
            <person name="Richards T.A."/>
            <person name="Rocap G."/>
            <person name="Roy S.W."/>
            <person name="Sarai C."/>
            <person name="Schaack S."/>
            <person name="Shirato S."/>
            <person name="Slamovits C.H."/>
            <person name="Spencer D.F."/>
            <person name="Suzuki S."/>
            <person name="Worden A.Z."/>
            <person name="Zauner S."/>
            <person name="Barry K."/>
            <person name="Bell C."/>
            <person name="Bharti A.K."/>
            <person name="Crow J.A."/>
            <person name="Grimwood J."/>
            <person name="Kramer R."/>
            <person name="Lindquist E."/>
            <person name="Lucas S."/>
            <person name="Salamov A."/>
            <person name="McFadden G.I."/>
            <person name="Lane C.E."/>
            <person name="Keeling P.J."/>
            <person name="Gray M.W."/>
            <person name="Grigoriev I.V."/>
            <person name="Archibald J.M."/>
        </authorList>
    </citation>
    <scope>NUCLEOTIDE SEQUENCE</scope>
    <source>
        <strain evidence="4 6">CCMP2712</strain>
    </source>
</reference>
<dbReference type="SUPFAM" id="SSF53067">
    <property type="entry name" value="Actin-like ATPase domain"/>
    <property type="match status" value="2"/>
</dbReference>
<evidence type="ECO:0000256" key="3">
    <source>
        <dbReference type="ARBA" id="ARBA00022993"/>
    </source>
</evidence>
<gene>
    <name evidence="4" type="ORF">GUITHDRAFT_135131</name>
</gene>
<evidence type="ECO:0000256" key="2">
    <source>
        <dbReference type="ARBA" id="ARBA00022840"/>
    </source>
</evidence>
<dbReference type="KEGG" id="gtt:GUITHDRAFT_135131"/>
<dbReference type="HOGENOM" id="CLU_011154_3_0_1"/>
<dbReference type="PaxDb" id="55529-EKX50454"/>
<dbReference type="Gene3D" id="3.30.420.40">
    <property type="match status" value="1"/>
</dbReference>
<dbReference type="STRING" id="905079.L1JQ98"/>
<reference evidence="6" key="2">
    <citation type="submission" date="2012-11" db="EMBL/GenBank/DDBJ databases">
        <authorList>
            <person name="Kuo A."/>
            <person name="Curtis B.A."/>
            <person name="Tanifuji G."/>
            <person name="Burki F."/>
            <person name="Gruber A."/>
            <person name="Irimia M."/>
            <person name="Maruyama S."/>
            <person name="Arias M.C."/>
            <person name="Ball S.G."/>
            <person name="Gile G.H."/>
            <person name="Hirakawa Y."/>
            <person name="Hopkins J.F."/>
            <person name="Rensing S.A."/>
            <person name="Schmutz J."/>
            <person name="Symeonidi A."/>
            <person name="Elias M."/>
            <person name="Eveleigh R.J."/>
            <person name="Herman E.K."/>
            <person name="Klute M.J."/>
            <person name="Nakayama T."/>
            <person name="Obornik M."/>
            <person name="Reyes-Prieto A."/>
            <person name="Armbrust E.V."/>
            <person name="Aves S.J."/>
            <person name="Beiko R.G."/>
            <person name="Coutinho P."/>
            <person name="Dacks J.B."/>
            <person name="Durnford D.G."/>
            <person name="Fast N.M."/>
            <person name="Green B.R."/>
            <person name="Grisdale C."/>
            <person name="Hempe F."/>
            <person name="Henrissat B."/>
            <person name="Hoppner M.P."/>
            <person name="Ishida K.-I."/>
            <person name="Kim E."/>
            <person name="Koreny L."/>
            <person name="Kroth P.G."/>
            <person name="Liu Y."/>
            <person name="Malik S.-B."/>
            <person name="Maier U.G."/>
            <person name="McRose D."/>
            <person name="Mock T."/>
            <person name="Neilson J.A."/>
            <person name="Onodera N.T."/>
            <person name="Poole A.M."/>
            <person name="Pritham E.J."/>
            <person name="Richards T.A."/>
            <person name="Rocap G."/>
            <person name="Roy S.W."/>
            <person name="Sarai C."/>
            <person name="Schaack S."/>
            <person name="Shirato S."/>
            <person name="Slamovits C.H."/>
            <person name="Spencer D.F."/>
            <person name="Suzuki S."/>
            <person name="Worden A.Z."/>
            <person name="Zauner S."/>
            <person name="Barry K."/>
            <person name="Bell C."/>
            <person name="Bharti A.K."/>
            <person name="Crow J.A."/>
            <person name="Grimwood J."/>
            <person name="Kramer R."/>
            <person name="Lindquist E."/>
            <person name="Lucas S."/>
            <person name="Salamov A."/>
            <person name="McFadden G.I."/>
            <person name="Lane C.E."/>
            <person name="Keeling P.J."/>
            <person name="Gray M.W."/>
            <person name="Grigoriev I.V."/>
            <person name="Archibald J.M."/>
        </authorList>
    </citation>
    <scope>NUCLEOTIDE SEQUENCE</scope>
    <source>
        <strain evidence="6">CCMP2712</strain>
    </source>
</reference>
<dbReference type="GO" id="GO:0005829">
    <property type="term" value="C:cytosol"/>
    <property type="evidence" value="ECO:0007669"/>
    <property type="project" value="TreeGrafter"/>
</dbReference>
<keyword evidence="2" id="KW-0067">ATP-binding</keyword>
<organism evidence="4">
    <name type="scientific">Guillardia theta (strain CCMP2712)</name>
    <name type="common">Cryptophyte</name>
    <dbReference type="NCBI Taxonomy" id="905079"/>
    <lineage>
        <taxon>Eukaryota</taxon>
        <taxon>Cryptophyceae</taxon>
        <taxon>Pyrenomonadales</taxon>
        <taxon>Geminigeraceae</taxon>
        <taxon>Guillardia</taxon>
    </lineage>
</organism>
<dbReference type="GO" id="GO:0015937">
    <property type="term" value="P:coenzyme A biosynthetic process"/>
    <property type="evidence" value="ECO:0007669"/>
    <property type="project" value="UniProtKB-KW"/>
</dbReference>